<evidence type="ECO:0000313" key="2">
    <source>
        <dbReference type="Proteomes" id="UP000054800"/>
    </source>
</evidence>
<dbReference type="Proteomes" id="UP000054800">
    <property type="component" value="Unassembled WGS sequence"/>
</dbReference>
<dbReference type="AlphaFoldDB" id="A0A0X3Y1T8"/>
<gene>
    <name evidence="1" type="ORF">RO03_05505</name>
</gene>
<evidence type="ECO:0000313" key="1">
    <source>
        <dbReference type="EMBL" id="KUL98987.1"/>
    </source>
</evidence>
<protein>
    <submittedName>
        <fullName evidence="1">Uncharacterized protein</fullName>
    </submittedName>
</protein>
<sequence>MKRKRVKVNEYYYFVDMFNIIRRIKEQGSAIDKYNFFINNYFRTKRQALNEIKRRQQCGN</sequence>
<organism evidence="1 2">
    <name type="scientific">Fusobacterium nucleatum subsp. nucleatum</name>
    <dbReference type="NCBI Taxonomy" id="76856"/>
    <lineage>
        <taxon>Bacteria</taxon>
        <taxon>Fusobacteriati</taxon>
        <taxon>Fusobacteriota</taxon>
        <taxon>Fusobacteriia</taxon>
        <taxon>Fusobacteriales</taxon>
        <taxon>Fusobacteriaceae</taxon>
        <taxon>Fusobacterium</taxon>
    </lineage>
</organism>
<dbReference type="RefSeq" id="WP_059222732.1">
    <property type="nucleotide sequence ID" value="NZ_LMVH01000001.1"/>
</dbReference>
<dbReference type="EMBL" id="LMVH01000001">
    <property type="protein sequence ID" value="KUL98987.1"/>
    <property type="molecule type" value="Genomic_DNA"/>
</dbReference>
<comment type="caution">
    <text evidence="1">The sequence shown here is derived from an EMBL/GenBank/DDBJ whole genome shotgun (WGS) entry which is preliminary data.</text>
</comment>
<reference evidence="1 2" key="1">
    <citation type="submission" date="2015-10" db="EMBL/GenBank/DDBJ databases">
        <authorList>
            <person name="Gilbert D.G."/>
        </authorList>
    </citation>
    <scope>NUCLEOTIDE SEQUENCE [LARGE SCALE GENOMIC DNA]</scope>
    <source>
        <strain evidence="1 2">ChDC F311</strain>
    </source>
</reference>
<proteinExistence type="predicted"/>
<accession>A0A0X3Y1T8</accession>
<name>A0A0X3Y1T8_FUSNC</name>